<comment type="subcellular location">
    <subcellularLocation>
        <location evidence="1">Cell membrane</location>
        <topology evidence="1">Peripheral membrane protein</topology>
    </subcellularLocation>
</comment>
<evidence type="ECO:0000256" key="2">
    <source>
        <dbReference type="ARBA" id="ARBA00010488"/>
    </source>
</evidence>
<evidence type="ECO:0000259" key="7">
    <source>
        <dbReference type="Pfam" id="PF00535"/>
    </source>
</evidence>
<reference evidence="8 9" key="1">
    <citation type="submission" date="2015-03" db="EMBL/GenBank/DDBJ databases">
        <title>Draft Genome Sequence of S. carnosus subsp. utilis LTH 7013, Isolated from South Tirolean Ham.</title>
        <authorList>
            <person name="Mueller A."/>
            <person name="Huptas C."/>
            <person name="Wenning M."/>
            <person name="Weiss A."/>
            <person name="Schmidt H."/>
        </authorList>
    </citation>
    <scope>NUCLEOTIDE SEQUENCE [LARGE SCALE GENOMIC DNA]</scope>
    <source>
        <strain evidence="8 9">LTH7013</strain>
    </source>
</reference>
<dbReference type="InterPro" id="IPR043149">
    <property type="entry name" value="TagF_N"/>
</dbReference>
<evidence type="ECO:0000313" key="8">
    <source>
        <dbReference type="EMBL" id="KKB25792.1"/>
    </source>
</evidence>
<dbReference type="PANTHER" id="PTHR37316">
    <property type="entry name" value="TEICHOIC ACID GLYCEROL-PHOSPHATE PRIMASE"/>
    <property type="match status" value="1"/>
</dbReference>
<dbReference type="AlphaFoldDB" id="A0AAJ0JR52"/>
<gene>
    <name evidence="8" type="ORF">VV61_04255</name>
</gene>
<proteinExistence type="inferred from homology"/>
<dbReference type="CDD" id="cd00761">
    <property type="entry name" value="Glyco_tranf_GTA_type"/>
    <property type="match status" value="1"/>
</dbReference>
<dbReference type="SUPFAM" id="SSF53756">
    <property type="entry name" value="UDP-Glycosyltransferase/glycogen phosphorylase"/>
    <property type="match status" value="1"/>
</dbReference>
<keyword evidence="5" id="KW-0777">Teichoic acid biosynthesis</keyword>
<name>A0AAJ0JR52_STACA</name>
<evidence type="ECO:0000256" key="4">
    <source>
        <dbReference type="ARBA" id="ARBA00022679"/>
    </source>
</evidence>
<evidence type="ECO:0000256" key="1">
    <source>
        <dbReference type="ARBA" id="ARBA00004202"/>
    </source>
</evidence>
<dbReference type="Pfam" id="PF04464">
    <property type="entry name" value="Glyphos_transf"/>
    <property type="match status" value="1"/>
</dbReference>
<dbReference type="InterPro" id="IPR029044">
    <property type="entry name" value="Nucleotide-diphossugar_trans"/>
</dbReference>
<evidence type="ECO:0000256" key="6">
    <source>
        <dbReference type="ARBA" id="ARBA00023136"/>
    </source>
</evidence>
<dbReference type="InterPro" id="IPR043148">
    <property type="entry name" value="TagF_C"/>
</dbReference>
<dbReference type="InterPro" id="IPR001173">
    <property type="entry name" value="Glyco_trans_2-like"/>
</dbReference>
<evidence type="ECO:0000256" key="3">
    <source>
        <dbReference type="ARBA" id="ARBA00022475"/>
    </source>
</evidence>
<dbReference type="PANTHER" id="PTHR37316:SF3">
    <property type="entry name" value="TEICHOIC ACID GLYCEROL-PHOSPHATE TRANSFERASE"/>
    <property type="match status" value="1"/>
</dbReference>
<comment type="similarity">
    <text evidence="2">Belongs to the CDP-glycerol glycerophosphotransferase family.</text>
</comment>
<dbReference type="Proteomes" id="UP000033530">
    <property type="component" value="Unassembled WGS sequence"/>
</dbReference>
<sequence>MNDLTIVITYYNSEEYITECIDSLKEQRNQNFNVVIVNDGSKDNSKNLLNESLKTYNKEIDIVDLDKNYGHAYARNVGIQHVKTPYFMFLDVDDQLASYAINFYLKKLNGLDGLVAPIYKFTLKHPQYIDYNKVRVEYLNGKNNPNSFLRKNTACNIVFKTSIVKAHHIKFDETLKTYIDRSFLIDYIRYVNRFVRIFDFPFYFRGEVYHPFETETLSEQDFDILFEEYVESYLKQVSQTDNKQIQGFLNHKMIAKIKKDFDPNRRDVRQRYSRHQQTLRRLARHLKWPILKERHGLFKTEMGLLMLGKADIAFSLNKGRAAIRHIKNIVTNSKSKNRSMYQLKDKLENVSNTTILFETFGGKNYSDSPKYIYEYMIKNYPEYNYIWVFKNPDKNIIPGNAKKVEKDSKEYYEAYSNAHYWVTNARTPLYLNKKENQTYIQTWHGTPLKRLANDMKVVRMPGTTTPAYKRNFHEETSRWDYLISPNRYSTEIFESAFWMDRERILEVGYPRNDILINRTDDTEFKNHLREMLNIPNGKKVILYAPTWRDDEFIKKGQYLFDLRINLENMQKKLGDDYVILLRMHYLIAIALNLEGYEDFAIDVSNYDDISELYLISDALITDYSSVMFDYGILKRPQFFFAYDIDKYDKGLRGFYMDYKKDLPGPIYTDPFELADGLKQIDQVSNEYKSNINDFYNRFCSIEKGKASEYIGELIHEDIENKKINN</sequence>
<dbReference type="GO" id="GO:0019350">
    <property type="term" value="P:teichoic acid biosynthetic process"/>
    <property type="evidence" value="ECO:0007669"/>
    <property type="project" value="UniProtKB-KW"/>
</dbReference>
<keyword evidence="6" id="KW-0472">Membrane</keyword>
<keyword evidence="4" id="KW-0808">Transferase</keyword>
<dbReference type="RefSeq" id="WP_046099609.1">
    <property type="nucleotide sequence ID" value="NZ_BKAP01000002.1"/>
</dbReference>
<dbReference type="InterPro" id="IPR007554">
    <property type="entry name" value="Glycerophosphate_synth"/>
</dbReference>
<dbReference type="Pfam" id="PF00535">
    <property type="entry name" value="Glycos_transf_2"/>
    <property type="match status" value="1"/>
</dbReference>
<comment type="caution">
    <text evidence="8">The sequence shown here is derived from an EMBL/GenBank/DDBJ whole genome shotgun (WGS) entry which is preliminary data.</text>
</comment>
<keyword evidence="3" id="KW-1003">Cell membrane</keyword>
<dbReference type="Gene3D" id="3.40.50.12580">
    <property type="match status" value="1"/>
</dbReference>
<dbReference type="SUPFAM" id="SSF53448">
    <property type="entry name" value="Nucleotide-diphospho-sugar transferases"/>
    <property type="match status" value="1"/>
</dbReference>
<protein>
    <recommendedName>
        <fullName evidence="7">Glycosyltransferase 2-like domain-containing protein</fullName>
    </recommendedName>
</protein>
<evidence type="ECO:0000313" key="9">
    <source>
        <dbReference type="Proteomes" id="UP000033530"/>
    </source>
</evidence>
<dbReference type="EMBL" id="LAIU01000002">
    <property type="protein sequence ID" value="KKB25792.1"/>
    <property type="molecule type" value="Genomic_DNA"/>
</dbReference>
<dbReference type="InterPro" id="IPR051612">
    <property type="entry name" value="Teichoic_Acid_Biosynth"/>
</dbReference>
<accession>A0AAJ0JR52</accession>
<dbReference type="GO" id="GO:0047355">
    <property type="term" value="F:CDP-glycerol glycerophosphotransferase activity"/>
    <property type="evidence" value="ECO:0007669"/>
    <property type="project" value="InterPro"/>
</dbReference>
<organism evidence="8 9">
    <name type="scientific">Staphylococcus carnosus</name>
    <dbReference type="NCBI Taxonomy" id="1281"/>
    <lineage>
        <taxon>Bacteria</taxon>
        <taxon>Bacillati</taxon>
        <taxon>Bacillota</taxon>
        <taxon>Bacilli</taxon>
        <taxon>Bacillales</taxon>
        <taxon>Staphylococcaceae</taxon>
        <taxon>Staphylococcus</taxon>
    </lineage>
</organism>
<dbReference type="Gene3D" id="3.90.550.10">
    <property type="entry name" value="Spore Coat Polysaccharide Biosynthesis Protein SpsA, Chain A"/>
    <property type="match status" value="1"/>
</dbReference>
<feature type="domain" description="Glycosyltransferase 2-like" evidence="7">
    <location>
        <begin position="5"/>
        <end position="131"/>
    </location>
</feature>
<evidence type="ECO:0000256" key="5">
    <source>
        <dbReference type="ARBA" id="ARBA00022944"/>
    </source>
</evidence>
<dbReference type="GO" id="GO:0005886">
    <property type="term" value="C:plasma membrane"/>
    <property type="evidence" value="ECO:0007669"/>
    <property type="project" value="UniProtKB-SubCell"/>
</dbReference>
<dbReference type="Gene3D" id="3.40.50.11820">
    <property type="match status" value="1"/>
</dbReference>